<gene>
    <name evidence="1" type="ORF">GO606_18735</name>
</gene>
<sequence>MTTISNKVRYYRSDMAGAPVLSGTAGALISVLDACLVDGWDVRVINSLTVADGIATAQISAGHFYGEGDVIRVAGATPAALNGAWRLASVTGSTAVWSVAGLGIAAGSATGTITAMRAPAGWEKVFAATNTAVYRGLDVAGLRHFVRVDDTGTTTARLRGFEEMSDADTGTGPYPTDTQLSGGLWVGKSYAASGTARPWRLVADGRRFAIFSAPYYSNLFNHATFGDLLGAAAGDAYASLCSGPYSSGEAITMYTGQTPRSGNLPHSRTGNSTNGVFLARNGAGVAGAVLAKPIFAGSYVTGAASYATPISGDALPSEPVQILENDSTAGIPRGVAPQVRHLPFSAGSYEGLRGVPGDGLRIVAAHNCFYAIDLGANGKWD</sequence>
<dbReference type="EMBL" id="WTVG01000086">
    <property type="protein sequence ID" value="NMG26709.1"/>
    <property type="molecule type" value="Genomic_DNA"/>
</dbReference>
<comment type="caution">
    <text evidence="1">The sequence shown here is derived from an EMBL/GenBank/DDBJ whole genome shotgun (WGS) entry which is preliminary data.</text>
</comment>
<dbReference type="Proteomes" id="UP000615989">
    <property type="component" value="Unassembled WGS sequence"/>
</dbReference>
<proteinExistence type="predicted"/>
<name>A0ABX1PQ90_9RHOO</name>
<reference evidence="1" key="1">
    <citation type="submission" date="2019-12" db="EMBL/GenBank/DDBJ databases">
        <title>Comparative genomics gives insights into the taxonomy of the Azoarcus-Aromatoleum group and reveals separate origins of nif in the plant-associated Azoarcus and non-plant-associated Aromatoleum sub-groups.</title>
        <authorList>
            <person name="Lafos M."/>
            <person name="Maluk M."/>
            <person name="Batista M."/>
            <person name="Junghare M."/>
            <person name="Carmona M."/>
            <person name="Faoro H."/>
            <person name="Cruz L.M."/>
            <person name="Battistoni F."/>
            <person name="De Souza E."/>
            <person name="Pedrosa F."/>
            <person name="Chen W.-M."/>
            <person name="Poole P.S."/>
            <person name="Dixon R.A."/>
            <person name="James E.K."/>
        </authorList>
    </citation>
    <scope>NUCLEOTIDE SEQUENCE</scope>
    <source>
        <strain evidence="1">LuFRes1</strain>
    </source>
</reference>
<evidence type="ECO:0000313" key="2">
    <source>
        <dbReference type="Proteomes" id="UP000615989"/>
    </source>
</evidence>
<organism evidence="1 2">
    <name type="scientific">Aromatoleum anaerobium</name>
    <dbReference type="NCBI Taxonomy" id="182180"/>
    <lineage>
        <taxon>Bacteria</taxon>
        <taxon>Pseudomonadati</taxon>
        <taxon>Pseudomonadota</taxon>
        <taxon>Betaproteobacteria</taxon>
        <taxon>Rhodocyclales</taxon>
        <taxon>Rhodocyclaceae</taxon>
        <taxon>Aromatoleum</taxon>
    </lineage>
</organism>
<dbReference type="RefSeq" id="WP_169120084.1">
    <property type="nucleotide sequence ID" value="NZ_WTVG02000040.1"/>
</dbReference>
<keyword evidence="2" id="KW-1185">Reference proteome</keyword>
<accession>A0ABX1PQ90</accession>
<evidence type="ECO:0000313" key="1">
    <source>
        <dbReference type="EMBL" id="NMG26709.1"/>
    </source>
</evidence>
<protein>
    <submittedName>
        <fullName evidence="1">Uncharacterized protein</fullName>
    </submittedName>
</protein>